<name>A0A660SNM9_UNCT6</name>
<comment type="similarity">
    <text evidence="1">Belongs to the metallophosphoesterase superfamily. YfcE family.</text>
</comment>
<dbReference type="GO" id="GO:0005737">
    <property type="term" value="C:cytoplasm"/>
    <property type="evidence" value="ECO:0007669"/>
    <property type="project" value="TreeGrafter"/>
</dbReference>
<dbReference type="PANTHER" id="PTHR42850:SF2">
    <property type="entry name" value="BLL5683 PROTEIN"/>
    <property type="match status" value="1"/>
</dbReference>
<comment type="caution">
    <text evidence="3">The sequence shown here is derived from an EMBL/GenBank/DDBJ whole genome shotgun (WGS) entry which is preliminary data.</text>
</comment>
<dbReference type="Pfam" id="PF12850">
    <property type="entry name" value="Metallophos_2"/>
    <property type="match status" value="1"/>
</dbReference>
<organism evidence="3 4">
    <name type="scientific">candidate division TA06 bacterium</name>
    <dbReference type="NCBI Taxonomy" id="2250710"/>
    <lineage>
        <taxon>Bacteria</taxon>
        <taxon>Bacteria division TA06</taxon>
    </lineage>
</organism>
<dbReference type="Proteomes" id="UP000271125">
    <property type="component" value="Unassembled WGS sequence"/>
</dbReference>
<dbReference type="InterPro" id="IPR050126">
    <property type="entry name" value="Ap4A_hydrolase"/>
</dbReference>
<dbReference type="AlphaFoldDB" id="A0A660SNM9"/>
<evidence type="ECO:0000256" key="1">
    <source>
        <dbReference type="ARBA" id="ARBA00008950"/>
    </source>
</evidence>
<protein>
    <submittedName>
        <fullName evidence="3">Metallophosphoesterase</fullName>
    </submittedName>
</protein>
<sequence length="238" mass="27626">MKFVIISDIHSNIQALFRADETFGNYDKLISLGDIVGYGPNPSECINWVRKNTDISLMGNHDSALCDISNSIHFNINARQAIDINFNMINEEQRRYLCNLPLKEEFNDIVFVHASPSKPEAWEYILSEEKIFYTLKFMKGKFLFIGHSHIPFIAEYKDGSMFITKNTISIKPDARYLINVGSVGQPRDGDNRLSYSFFDSTRKVIEIRRFNYDYKKTQESMKGKDLPNFLIERLEHGE</sequence>
<evidence type="ECO:0000313" key="3">
    <source>
        <dbReference type="EMBL" id="RKX72072.1"/>
    </source>
</evidence>
<dbReference type="InterPro" id="IPR029052">
    <property type="entry name" value="Metallo-depent_PP-like"/>
</dbReference>
<dbReference type="EMBL" id="QNBD01000052">
    <property type="protein sequence ID" value="RKX72072.1"/>
    <property type="molecule type" value="Genomic_DNA"/>
</dbReference>
<dbReference type="InterPro" id="IPR024654">
    <property type="entry name" value="Calcineurin-like_PHP_lpxH"/>
</dbReference>
<dbReference type="CDD" id="cd00838">
    <property type="entry name" value="MPP_superfamily"/>
    <property type="match status" value="1"/>
</dbReference>
<reference evidence="3 4" key="1">
    <citation type="submission" date="2018-06" db="EMBL/GenBank/DDBJ databases">
        <title>Extensive metabolic versatility and redundancy in microbially diverse, dynamic hydrothermal sediments.</title>
        <authorList>
            <person name="Dombrowski N."/>
            <person name="Teske A."/>
            <person name="Baker B.J."/>
        </authorList>
    </citation>
    <scope>NUCLEOTIDE SEQUENCE [LARGE SCALE GENOMIC DNA]</scope>
    <source>
        <strain evidence="3">B10_G13</strain>
    </source>
</reference>
<dbReference type="PIRSF" id="PIRSF000883">
    <property type="entry name" value="Pesterase_MJ0912"/>
    <property type="match status" value="1"/>
</dbReference>
<evidence type="ECO:0000313" key="4">
    <source>
        <dbReference type="Proteomes" id="UP000271125"/>
    </source>
</evidence>
<dbReference type="SUPFAM" id="SSF56300">
    <property type="entry name" value="Metallo-dependent phosphatases"/>
    <property type="match status" value="1"/>
</dbReference>
<dbReference type="Gene3D" id="3.60.21.10">
    <property type="match status" value="1"/>
</dbReference>
<dbReference type="PANTHER" id="PTHR42850">
    <property type="entry name" value="METALLOPHOSPHOESTERASE"/>
    <property type="match status" value="1"/>
</dbReference>
<dbReference type="GO" id="GO:0016791">
    <property type="term" value="F:phosphatase activity"/>
    <property type="evidence" value="ECO:0007669"/>
    <property type="project" value="TreeGrafter"/>
</dbReference>
<gene>
    <name evidence="3" type="ORF">DRP43_01615</name>
</gene>
<proteinExistence type="inferred from homology"/>
<feature type="domain" description="Calcineurin-like phosphoesterase" evidence="2">
    <location>
        <begin position="1"/>
        <end position="199"/>
    </location>
</feature>
<evidence type="ECO:0000259" key="2">
    <source>
        <dbReference type="Pfam" id="PF12850"/>
    </source>
</evidence>
<dbReference type="InterPro" id="IPR011152">
    <property type="entry name" value="Pesterase_MJ0912"/>
</dbReference>
<accession>A0A660SNM9</accession>